<gene>
    <name evidence="1" type="ORF">UX25_C0025G0002</name>
</gene>
<evidence type="ECO:0000313" key="1">
    <source>
        <dbReference type="EMBL" id="KKU16756.1"/>
    </source>
</evidence>
<proteinExistence type="predicted"/>
<dbReference type="EMBL" id="LCLM01000025">
    <property type="protein sequence ID" value="KKU16756.1"/>
    <property type="molecule type" value="Genomic_DNA"/>
</dbReference>
<protein>
    <submittedName>
        <fullName evidence="1">Uncharacterized protein</fullName>
    </submittedName>
</protein>
<dbReference type="Proteomes" id="UP000034922">
    <property type="component" value="Unassembled WGS sequence"/>
</dbReference>
<dbReference type="AlphaFoldDB" id="A0A0G1N8C6"/>
<reference evidence="1 2" key="1">
    <citation type="journal article" date="2015" name="Nature">
        <title>rRNA introns, odd ribosomes, and small enigmatic genomes across a large radiation of phyla.</title>
        <authorList>
            <person name="Brown C.T."/>
            <person name="Hug L.A."/>
            <person name="Thomas B.C."/>
            <person name="Sharon I."/>
            <person name="Castelle C.J."/>
            <person name="Singh A."/>
            <person name="Wilkins M.J."/>
            <person name="Williams K.H."/>
            <person name="Banfield J.F."/>
        </authorList>
    </citation>
    <scope>NUCLEOTIDE SEQUENCE [LARGE SCALE GENOMIC DNA]</scope>
</reference>
<evidence type="ECO:0000313" key="2">
    <source>
        <dbReference type="Proteomes" id="UP000034922"/>
    </source>
</evidence>
<accession>A0A0G1N8C6</accession>
<organism evidence="1 2">
    <name type="scientific">Candidatus Woesebacteria bacterium GW2011_GWC2_45_9</name>
    <dbReference type="NCBI Taxonomy" id="1618589"/>
    <lineage>
        <taxon>Bacteria</taxon>
        <taxon>Candidatus Woeseibacteriota</taxon>
    </lineage>
</organism>
<dbReference type="STRING" id="1618589.UX25_C0025G0002"/>
<name>A0A0G1N8C6_9BACT</name>
<sequence length="96" mass="12040">MERIYREFKTRDYSKIQPWMGGEKKLIKTIEATRWHTTLVYWIPPSGRNNIRLCDQCDNQAEFLYYDEDHWRQYFLKLFCNEHCWTEIKQWLAEER</sequence>
<comment type="caution">
    <text evidence="1">The sequence shown here is derived from an EMBL/GenBank/DDBJ whole genome shotgun (WGS) entry which is preliminary data.</text>
</comment>